<dbReference type="OrthoDB" id="9815497at2"/>
<dbReference type="STRING" id="1080227.A8L45_16350"/>
<comment type="caution">
    <text evidence="4">The sequence shown here is derived from an EMBL/GenBank/DDBJ whole genome shotgun (WGS) entry which is preliminary data.</text>
</comment>
<dbReference type="AlphaFoldDB" id="A0A1C3EE93"/>
<evidence type="ECO:0000259" key="3">
    <source>
        <dbReference type="Pfam" id="PF13478"/>
    </source>
</evidence>
<dbReference type="EMBL" id="LYBM01000033">
    <property type="protein sequence ID" value="ODA31577.1"/>
    <property type="molecule type" value="Genomic_DNA"/>
</dbReference>
<evidence type="ECO:0000256" key="1">
    <source>
        <dbReference type="SAM" id="MobiDB-lite"/>
    </source>
</evidence>
<dbReference type="Gene3D" id="3.40.50.720">
    <property type="entry name" value="NAD(P)-binding Rossmann-like Domain"/>
    <property type="match status" value="1"/>
</dbReference>
<dbReference type="InterPro" id="IPR052698">
    <property type="entry name" value="MoCofactor_Util/Proc"/>
</dbReference>
<dbReference type="RefSeq" id="WP_068904214.1">
    <property type="nucleotide sequence ID" value="NZ_JBHUIF010000033.1"/>
</dbReference>
<feature type="region of interest" description="Disordered" evidence="1">
    <location>
        <begin position="268"/>
        <end position="305"/>
    </location>
</feature>
<evidence type="ECO:0000313" key="5">
    <source>
        <dbReference type="Proteomes" id="UP000094936"/>
    </source>
</evidence>
<keyword evidence="5" id="KW-1185">Reference proteome</keyword>
<reference evidence="4 5" key="1">
    <citation type="submission" date="2016-05" db="EMBL/GenBank/DDBJ databases">
        <title>Genomic Taxonomy of the Vibrionaceae.</title>
        <authorList>
            <person name="Gomez-Gil B."/>
            <person name="Enciso-Ibarra J."/>
        </authorList>
    </citation>
    <scope>NUCLEOTIDE SEQUENCE [LARGE SCALE GENOMIC DNA]</scope>
    <source>
        <strain evidence="4 5">CAIM 1920</strain>
    </source>
</reference>
<evidence type="ECO:0000259" key="2">
    <source>
        <dbReference type="Pfam" id="PF02625"/>
    </source>
</evidence>
<dbReference type="InterPro" id="IPR027051">
    <property type="entry name" value="XdhC_Rossmann_dom"/>
</dbReference>
<feature type="compositionally biased region" description="Basic residues" evidence="1">
    <location>
        <begin position="295"/>
        <end position="305"/>
    </location>
</feature>
<dbReference type="PANTHER" id="PTHR30388:SF4">
    <property type="entry name" value="MOLYBDENUM COFACTOR INSERTION CHAPERONE PAOD"/>
    <property type="match status" value="1"/>
</dbReference>
<name>A0A1C3EE93_9GAMM</name>
<protein>
    <recommendedName>
        <fullName evidence="6">XdhC /CoxI family-like protein</fullName>
    </recommendedName>
</protein>
<feature type="domain" description="XdhC- CoxI" evidence="2">
    <location>
        <begin position="18"/>
        <end position="82"/>
    </location>
</feature>
<accession>A0A1C3EE93</accession>
<dbReference type="Proteomes" id="UP000094936">
    <property type="component" value="Unassembled WGS sequence"/>
</dbReference>
<sequence>MTGMYTEATFLNEVQRLVEQGAGFVTATVVRVQGSSSGNKGDSALVVNGEIKGWIGGGCAQPAVKKAARWALDEGKPLLIRVGPEGERANAGDLTFLPSHCASEGILDIFIQPYNCAPTLLVFGSTPTAAHIAHFALSLSYQVRMFAKTEVWPSIPDSVMKHDFADLSDEAMPSTGGVHIFSVVATQGQGDMRALKAALNTDSSHILLVASRKKAASMMGSLADEGISEASLSRIISPAGLELAAVTQQEIAISVVAQLVKLHRTDVDHSGDTAQSDGDEVPEKPTTAGVSKEKKTSKKACCHGN</sequence>
<gene>
    <name evidence="4" type="ORF">A8L45_16350</name>
</gene>
<dbReference type="Pfam" id="PF13478">
    <property type="entry name" value="XdhC_C"/>
    <property type="match status" value="1"/>
</dbReference>
<evidence type="ECO:0008006" key="6">
    <source>
        <dbReference type="Google" id="ProtNLM"/>
    </source>
</evidence>
<organism evidence="4 5">
    <name type="scientific">Veronia pacifica</name>
    <dbReference type="NCBI Taxonomy" id="1080227"/>
    <lineage>
        <taxon>Bacteria</taxon>
        <taxon>Pseudomonadati</taxon>
        <taxon>Pseudomonadota</taxon>
        <taxon>Gammaproteobacteria</taxon>
        <taxon>Vibrionales</taxon>
        <taxon>Vibrionaceae</taxon>
        <taxon>Veronia</taxon>
    </lineage>
</organism>
<evidence type="ECO:0000313" key="4">
    <source>
        <dbReference type="EMBL" id="ODA31577.1"/>
    </source>
</evidence>
<dbReference type="PANTHER" id="PTHR30388">
    <property type="entry name" value="ALDEHYDE OXIDOREDUCTASE MOLYBDENUM COFACTOR ASSEMBLY PROTEIN"/>
    <property type="match status" value="1"/>
</dbReference>
<feature type="domain" description="XdhC Rossmann" evidence="3">
    <location>
        <begin position="120"/>
        <end position="259"/>
    </location>
</feature>
<dbReference type="Pfam" id="PF02625">
    <property type="entry name" value="XdhC_CoxI"/>
    <property type="match status" value="1"/>
</dbReference>
<proteinExistence type="predicted"/>
<dbReference type="InterPro" id="IPR003777">
    <property type="entry name" value="XdhC_CoxI"/>
</dbReference>